<keyword evidence="5" id="KW-1185">Reference proteome</keyword>
<evidence type="ECO:0000313" key="5">
    <source>
        <dbReference type="Proteomes" id="UP000499080"/>
    </source>
</evidence>
<dbReference type="AlphaFoldDB" id="A0A4Y2TW64"/>
<evidence type="ECO:0000313" key="3">
    <source>
        <dbReference type="EMBL" id="GBO04805.1"/>
    </source>
</evidence>
<sequence>MDNEHSTTTFSPATRWQHQKSHHFYILPHSPDRSTTTPTATQLSQFKVYDTFHSTKSARACAQTIEAAICTYARSKRKCNYRFLDIQIISNKLEVAPVVHRAEPSYSDVYKSVSPSRQGGIPSV</sequence>
<dbReference type="EMBL" id="BGPR01031618">
    <property type="protein sequence ID" value="GBO04805.1"/>
    <property type="molecule type" value="Genomic_DNA"/>
</dbReference>
<proteinExistence type="predicted"/>
<gene>
    <name evidence="3" type="ORF">AVEN_205293_1</name>
    <name evidence="2" type="ORF">AVEN_222502_1</name>
    <name evidence="4" type="ORF">AVEN_46564_1</name>
    <name evidence="1" type="ORF">AVEN_64974_1</name>
</gene>
<protein>
    <submittedName>
        <fullName evidence="4">Uncharacterized protein</fullName>
    </submittedName>
</protein>
<comment type="caution">
    <text evidence="4">The sequence shown here is derived from an EMBL/GenBank/DDBJ whole genome shotgun (WGS) entry which is preliminary data.</text>
</comment>
<dbReference type="Proteomes" id="UP000499080">
    <property type="component" value="Unassembled WGS sequence"/>
</dbReference>
<dbReference type="EMBL" id="BGPR01031620">
    <property type="protein sequence ID" value="GBO04808.1"/>
    <property type="molecule type" value="Genomic_DNA"/>
</dbReference>
<dbReference type="EMBL" id="BGPR01028393">
    <property type="protein sequence ID" value="GBN99527.1"/>
    <property type="molecule type" value="Genomic_DNA"/>
</dbReference>
<organism evidence="4 5">
    <name type="scientific">Araneus ventricosus</name>
    <name type="common">Orbweaver spider</name>
    <name type="synonym">Epeira ventricosa</name>
    <dbReference type="NCBI Taxonomy" id="182803"/>
    <lineage>
        <taxon>Eukaryota</taxon>
        <taxon>Metazoa</taxon>
        <taxon>Ecdysozoa</taxon>
        <taxon>Arthropoda</taxon>
        <taxon>Chelicerata</taxon>
        <taxon>Arachnida</taxon>
        <taxon>Araneae</taxon>
        <taxon>Araneomorphae</taxon>
        <taxon>Entelegynae</taxon>
        <taxon>Araneoidea</taxon>
        <taxon>Araneidae</taxon>
        <taxon>Araneus</taxon>
    </lineage>
</organism>
<reference evidence="4 5" key="1">
    <citation type="journal article" date="2019" name="Sci. Rep.">
        <title>Orb-weaving spider Araneus ventricosus genome elucidates the spidroin gene catalogue.</title>
        <authorList>
            <person name="Kono N."/>
            <person name="Nakamura H."/>
            <person name="Ohtoshi R."/>
            <person name="Moran D.A.P."/>
            <person name="Shinohara A."/>
            <person name="Yoshida Y."/>
            <person name="Fujiwara M."/>
            <person name="Mori M."/>
            <person name="Tomita M."/>
            <person name="Arakawa K."/>
        </authorList>
    </citation>
    <scope>NUCLEOTIDE SEQUENCE [LARGE SCALE GENOMIC DNA]</scope>
</reference>
<accession>A0A4Y2TW64</accession>
<dbReference type="EMBL" id="BGPR01028391">
    <property type="protein sequence ID" value="GBN99525.1"/>
    <property type="molecule type" value="Genomic_DNA"/>
</dbReference>
<evidence type="ECO:0000313" key="1">
    <source>
        <dbReference type="EMBL" id="GBN99525.1"/>
    </source>
</evidence>
<evidence type="ECO:0000313" key="4">
    <source>
        <dbReference type="EMBL" id="GBO04808.1"/>
    </source>
</evidence>
<evidence type="ECO:0000313" key="2">
    <source>
        <dbReference type="EMBL" id="GBN99527.1"/>
    </source>
</evidence>
<name>A0A4Y2TW64_ARAVE</name>